<keyword evidence="2" id="KW-0813">Transport</keyword>
<reference evidence="10 11" key="1">
    <citation type="submission" date="2021-10" db="EMBL/GenBank/DDBJ databases">
        <title>Alishewanella koreense sp. nov. isolated from seawater of southwestern coast in South Korea and the proposal for the reclassification of Rheinheimera perlucida and Rheinheimera tuosuensis as Arsukibacterium perlucida and Arsukibacterium tuosuensis.</title>
        <authorList>
            <person name="Kim K.H."/>
            <person name="Ruan W."/>
            <person name="Kim K.R."/>
            <person name="Baek J.H."/>
            <person name="Jeon C.O."/>
        </authorList>
    </citation>
    <scope>NUCLEOTIDE SEQUENCE [LARGE SCALE GENOMIC DNA]</scope>
    <source>
        <strain evidence="10 11">16-MA</strain>
    </source>
</reference>
<feature type="transmembrane region" description="Helical" evidence="8">
    <location>
        <begin position="293"/>
        <end position="315"/>
    </location>
</feature>
<evidence type="ECO:0000256" key="1">
    <source>
        <dbReference type="ARBA" id="ARBA00004429"/>
    </source>
</evidence>
<evidence type="ECO:0000256" key="3">
    <source>
        <dbReference type="ARBA" id="ARBA00022475"/>
    </source>
</evidence>
<feature type="transmembrane region" description="Helical" evidence="8">
    <location>
        <begin position="133"/>
        <end position="153"/>
    </location>
</feature>
<keyword evidence="5 8" id="KW-0812">Transmembrane</keyword>
<dbReference type="InterPro" id="IPR020846">
    <property type="entry name" value="MFS_dom"/>
</dbReference>
<evidence type="ECO:0000256" key="5">
    <source>
        <dbReference type="ARBA" id="ARBA00022692"/>
    </source>
</evidence>
<feature type="transmembrane region" description="Helical" evidence="8">
    <location>
        <begin position="236"/>
        <end position="256"/>
    </location>
</feature>
<dbReference type="PROSITE" id="PS50850">
    <property type="entry name" value="MFS"/>
    <property type="match status" value="1"/>
</dbReference>
<dbReference type="Pfam" id="PF12832">
    <property type="entry name" value="MFS_1_like"/>
    <property type="match status" value="1"/>
</dbReference>
<keyword evidence="3" id="KW-1003">Cell membrane</keyword>
<evidence type="ECO:0000313" key="10">
    <source>
        <dbReference type="EMBL" id="MCB5226765.1"/>
    </source>
</evidence>
<keyword evidence="11" id="KW-1185">Reference proteome</keyword>
<dbReference type="InterPro" id="IPR036259">
    <property type="entry name" value="MFS_trans_sf"/>
</dbReference>
<evidence type="ECO:0000313" key="11">
    <source>
        <dbReference type="Proteomes" id="UP000633814"/>
    </source>
</evidence>
<evidence type="ECO:0000259" key="9">
    <source>
        <dbReference type="PROSITE" id="PS50850"/>
    </source>
</evidence>
<protein>
    <submittedName>
        <fullName evidence="10">MFS transporter</fullName>
    </submittedName>
</protein>
<proteinExistence type="predicted"/>
<evidence type="ECO:0000256" key="8">
    <source>
        <dbReference type="SAM" id="Phobius"/>
    </source>
</evidence>
<feature type="transmembrane region" description="Helical" evidence="8">
    <location>
        <begin position="159"/>
        <end position="181"/>
    </location>
</feature>
<dbReference type="Gene3D" id="1.20.1250.20">
    <property type="entry name" value="MFS general substrate transporter like domains"/>
    <property type="match status" value="2"/>
</dbReference>
<evidence type="ECO:0000256" key="7">
    <source>
        <dbReference type="ARBA" id="ARBA00023136"/>
    </source>
</evidence>
<organism evidence="10 11">
    <name type="scientific">Alishewanella maricola</name>
    <dbReference type="NCBI Taxonomy" id="2795740"/>
    <lineage>
        <taxon>Bacteria</taxon>
        <taxon>Pseudomonadati</taxon>
        <taxon>Pseudomonadota</taxon>
        <taxon>Gammaproteobacteria</taxon>
        <taxon>Alteromonadales</taxon>
        <taxon>Alteromonadaceae</taxon>
        <taxon>Alishewanella</taxon>
    </lineage>
</organism>
<evidence type="ECO:0000256" key="6">
    <source>
        <dbReference type="ARBA" id="ARBA00022989"/>
    </source>
</evidence>
<dbReference type="NCBIfam" id="NF037955">
    <property type="entry name" value="mfs"/>
    <property type="match status" value="1"/>
</dbReference>
<dbReference type="PANTHER" id="PTHR23522">
    <property type="entry name" value="BLL5896 PROTEIN"/>
    <property type="match status" value="1"/>
</dbReference>
<gene>
    <name evidence="10" type="ORF">JAO78_008050</name>
</gene>
<feature type="transmembrane region" description="Helical" evidence="8">
    <location>
        <begin position="72"/>
        <end position="88"/>
    </location>
</feature>
<feature type="transmembrane region" description="Helical" evidence="8">
    <location>
        <begin position="94"/>
        <end position="112"/>
    </location>
</feature>
<dbReference type="PANTHER" id="PTHR23522:SF10">
    <property type="entry name" value="3-PHENYLPROPIONIC ACID TRANSPORTER-RELATED"/>
    <property type="match status" value="1"/>
</dbReference>
<dbReference type="RefSeq" id="WP_226750860.1">
    <property type="nucleotide sequence ID" value="NZ_JAEINI020000004.1"/>
</dbReference>
<feature type="transmembrane region" description="Helical" evidence="8">
    <location>
        <begin position="202"/>
        <end position="224"/>
    </location>
</feature>
<comment type="subcellular location">
    <subcellularLocation>
        <location evidence="1">Cell inner membrane</location>
        <topology evidence="1">Multi-pass membrane protein</topology>
    </subcellularLocation>
</comment>
<evidence type="ECO:0000256" key="2">
    <source>
        <dbReference type="ARBA" id="ARBA00022448"/>
    </source>
</evidence>
<feature type="transmembrane region" description="Helical" evidence="8">
    <location>
        <begin position="327"/>
        <end position="348"/>
    </location>
</feature>
<feature type="transmembrane region" description="Helical" evidence="8">
    <location>
        <begin position="268"/>
        <end position="287"/>
    </location>
</feature>
<keyword evidence="4" id="KW-0997">Cell inner membrane</keyword>
<sequence length="388" mass="42561">MFRLTAKPALSLAYFAYFGVLGIFVPYFGLFLDGRGYQSAQIGLLLALVTATRIVGPALWGTLADRTANPLGIMRFGAGIAIVAWLSSLVDFGFWPLLLGFAVFSFFWTAILPQLEVCTFHSLNDDTGSYSKIRTFGSIGYIVLVMLGGWLYQRFGSEFMPGTALLFLFLLLLSLVNLPPMPPPPSKDQPKLSFAELFSSKVLWQFMAAAFLLQMSFAPFYGFFTLYSRDLGYSGTLTGLFIGLAVLAEIIAFYYAGRILQRFSFRRLLACCYGLTVIRWLMLAFVADSPWLLALSMLFHAGSFAIAHSCAMQFIQQFFPKAQRGRGQAFYAGIIYGGGGALGAYISGISWQNGLGAEQTYVLAAIAACFAAILAWCLPKQMPKAALV</sequence>
<evidence type="ECO:0000256" key="4">
    <source>
        <dbReference type="ARBA" id="ARBA00022519"/>
    </source>
</evidence>
<feature type="transmembrane region" description="Helical" evidence="8">
    <location>
        <begin position="42"/>
        <end position="60"/>
    </location>
</feature>
<name>A0ABS8C367_9ALTE</name>
<keyword evidence="6 8" id="KW-1133">Transmembrane helix</keyword>
<comment type="caution">
    <text evidence="10">The sequence shown here is derived from an EMBL/GenBank/DDBJ whole genome shotgun (WGS) entry which is preliminary data.</text>
</comment>
<feature type="transmembrane region" description="Helical" evidence="8">
    <location>
        <begin position="360"/>
        <end position="378"/>
    </location>
</feature>
<feature type="domain" description="Major facilitator superfamily (MFS) profile" evidence="9">
    <location>
        <begin position="202"/>
        <end position="388"/>
    </location>
</feature>
<accession>A0ABS8C367</accession>
<feature type="transmembrane region" description="Helical" evidence="8">
    <location>
        <begin position="12"/>
        <end position="30"/>
    </location>
</feature>
<dbReference type="EMBL" id="JAEINI020000004">
    <property type="protein sequence ID" value="MCB5226765.1"/>
    <property type="molecule type" value="Genomic_DNA"/>
</dbReference>
<dbReference type="InterPro" id="IPR024989">
    <property type="entry name" value="MFS_assoc_dom"/>
</dbReference>
<dbReference type="PIRSF" id="PIRSF004925">
    <property type="entry name" value="HcaT"/>
    <property type="match status" value="1"/>
</dbReference>
<dbReference type="InterPro" id="IPR026032">
    <property type="entry name" value="HcaT-like"/>
</dbReference>
<dbReference type="SUPFAM" id="SSF103473">
    <property type="entry name" value="MFS general substrate transporter"/>
    <property type="match status" value="1"/>
</dbReference>
<dbReference type="Proteomes" id="UP000633814">
    <property type="component" value="Unassembled WGS sequence"/>
</dbReference>
<keyword evidence="7 8" id="KW-0472">Membrane</keyword>